<name>A0A225UEY6_9STRA</name>
<evidence type="ECO:0000313" key="2">
    <source>
        <dbReference type="Proteomes" id="UP000198211"/>
    </source>
</evidence>
<dbReference type="EMBL" id="NBNE01019868">
    <property type="protein sequence ID" value="OWY91595.1"/>
    <property type="molecule type" value="Genomic_DNA"/>
</dbReference>
<comment type="caution">
    <text evidence="1">The sequence shown here is derived from an EMBL/GenBank/DDBJ whole genome shotgun (WGS) entry which is preliminary data.</text>
</comment>
<accession>A0A225UEY6</accession>
<proteinExistence type="predicted"/>
<protein>
    <submittedName>
        <fullName evidence="1">Uncharacterized protein</fullName>
    </submittedName>
</protein>
<dbReference type="AlphaFoldDB" id="A0A225UEY6"/>
<gene>
    <name evidence="1" type="ORF">PHMEG_00039754</name>
</gene>
<sequence length="190" mass="20909">MALAPVSWDAPPAYDGPDVHLVGVPASVAALQGGAKVYPGHAVLRESGHRGSPRPQPIHVADCLPTLRQCVAPTTLAAEVNSIAGQRELAALLSRFPLDRLAERMINSLSFIRRLLAKIRHLQAASAAESNGTLSSETLVARENFDAMRREWTTMCRHWSQRVRALKQDRIDGKDFLRQGHRDAESRHQA</sequence>
<evidence type="ECO:0000313" key="1">
    <source>
        <dbReference type="EMBL" id="OWY91595.1"/>
    </source>
</evidence>
<reference evidence="2" key="1">
    <citation type="submission" date="2017-03" db="EMBL/GenBank/DDBJ databases">
        <title>Phytopthora megakarya and P. palmivora, two closely related causual agents of cacao black pod achieved similar genome size and gene model numbers by different mechanisms.</title>
        <authorList>
            <person name="Ali S."/>
            <person name="Shao J."/>
            <person name="Larry D.J."/>
            <person name="Kronmiller B."/>
            <person name="Shen D."/>
            <person name="Strem M.D."/>
            <person name="Melnick R.L."/>
            <person name="Guiltinan M.J."/>
            <person name="Tyler B.M."/>
            <person name="Meinhardt L.W."/>
            <person name="Bailey B.A."/>
        </authorList>
    </citation>
    <scope>NUCLEOTIDE SEQUENCE [LARGE SCALE GENOMIC DNA]</scope>
    <source>
        <strain evidence="2">zdho120</strain>
    </source>
</reference>
<organism evidence="1 2">
    <name type="scientific">Phytophthora megakarya</name>
    <dbReference type="NCBI Taxonomy" id="4795"/>
    <lineage>
        <taxon>Eukaryota</taxon>
        <taxon>Sar</taxon>
        <taxon>Stramenopiles</taxon>
        <taxon>Oomycota</taxon>
        <taxon>Peronosporomycetes</taxon>
        <taxon>Peronosporales</taxon>
        <taxon>Peronosporaceae</taxon>
        <taxon>Phytophthora</taxon>
    </lineage>
</organism>
<keyword evidence="2" id="KW-1185">Reference proteome</keyword>
<dbReference type="Proteomes" id="UP000198211">
    <property type="component" value="Unassembled WGS sequence"/>
</dbReference>